<dbReference type="GO" id="GO:0003700">
    <property type="term" value="F:DNA-binding transcription factor activity"/>
    <property type="evidence" value="ECO:0007669"/>
    <property type="project" value="InterPro"/>
</dbReference>
<feature type="compositionally biased region" description="Basic residues" evidence="6">
    <location>
        <begin position="210"/>
        <end position="221"/>
    </location>
</feature>
<feature type="region of interest" description="Disordered" evidence="6">
    <location>
        <begin position="93"/>
        <end position="228"/>
    </location>
</feature>
<evidence type="ECO:0000256" key="5">
    <source>
        <dbReference type="ARBA" id="ARBA00023242"/>
    </source>
</evidence>
<evidence type="ECO:0000313" key="9">
    <source>
        <dbReference type="Proteomes" id="UP000822688"/>
    </source>
</evidence>
<dbReference type="EMBL" id="CM026428">
    <property type="protein sequence ID" value="KAG0567500.1"/>
    <property type="molecule type" value="Genomic_DNA"/>
</dbReference>
<proteinExistence type="predicted"/>
<dbReference type="SMART" id="SM00774">
    <property type="entry name" value="WRKY"/>
    <property type="match status" value="1"/>
</dbReference>
<evidence type="ECO:0000259" key="7">
    <source>
        <dbReference type="PROSITE" id="PS50811"/>
    </source>
</evidence>
<keyword evidence="3" id="KW-0238">DNA-binding</keyword>
<feature type="domain" description="WRKY" evidence="7">
    <location>
        <begin position="234"/>
        <end position="299"/>
    </location>
</feature>
<dbReference type="GO" id="GO:0043565">
    <property type="term" value="F:sequence-specific DNA binding"/>
    <property type="evidence" value="ECO:0007669"/>
    <property type="project" value="InterPro"/>
</dbReference>
<comment type="caution">
    <text evidence="8">The sequence shown here is derived from an EMBL/GenBank/DDBJ whole genome shotgun (WGS) entry which is preliminary data.</text>
</comment>
<dbReference type="PANTHER" id="PTHR31221">
    <property type="entry name" value="WRKY TRANSCRIPTION FACTOR PROTEIN 1-RELATED"/>
    <property type="match status" value="1"/>
</dbReference>
<dbReference type="Pfam" id="PF03106">
    <property type="entry name" value="WRKY"/>
    <property type="match status" value="1"/>
</dbReference>
<dbReference type="FunFam" id="2.20.25.80:FF:000003">
    <property type="entry name" value="WRKY transcription factor 57"/>
    <property type="match status" value="1"/>
</dbReference>
<dbReference type="GO" id="GO:0005634">
    <property type="term" value="C:nucleus"/>
    <property type="evidence" value="ECO:0007669"/>
    <property type="project" value="UniProtKB-SubCell"/>
</dbReference>
<dbReference type="InterPro" id="IPR044810">
    <property type="entry name" value="WRKY_plant"/>
</dbReference>
<evidence type="ECO:0000256" key="4">
    <source>
        <dbReference type="ARBA" id="ARBA00023163"/>
    </source>
</evidence>
<keyword evidence="9" id="KW-1185">Reference proteome</keyword>
<dbReference type="Gene3D" id="2.20.25.80">
    <property type="entry name" value="WRKY domain"/>
    <property type="match status" value="1"/>
</dbReference>
<comment type="subcellular location">
    <subcellularLocation>
        <location evidence="1">Nucleus</location>
    </subcellularLocation>
</comment>
<evidence type="ECO:0000256" key="6">
    <source>
        <dbReference type="SAM" id="MobiDB-lite"/>
    </source>
</evidence>
<dbReference type="InterPro" id="IPR003657">
    <property type="entry name" value="WRKY_dom"/>
</dbReference>
<evidence type="ECO:0000313" key="8">
    <source>
        <dbReference type="EMBL" id="KAG0567500.1"/>
    </source>
</evidence>
<protein>
    <recommendedName>
        <fullName evidence="7">WRKY domain-containing protein</fullName>
    </recommendedName>
</protein>
<dbReference type="SUPFAM" id="SSF118290">
    <property type="entry name" value="WRKY DNA-binding domain"/>
    <property type="match status" value="1"/>
</dbReference>
<evidence type="ECO:0000256" key="1">
    <source>
        <dbReference type="ARBA" id="ARBA00004123"/>
    </source>
</evidence>
<sequence length="533" mass="58753">MGAPERKAKMESEKMKECEESTLVSSVEVDSPKDQFAWSQYMHDAQFLDFSSFSPNGLITPREFPNSFPDLSTICQSPMFADQWKFLQAWSPRVTSNSDSETPPVVTASEVPSVSDQVKQIQSLNLSRVSNSEPGVSTSVSTSCDSEGPSSSGDLKRGMSCAESSGSKDEKTRTRKRKSVEPDEKELETVDDASDAEEMEESKDIANKPSRSKQQKVKSAKRMREPRYAIKTRTEVDIMEDGYKWRKYGQKPVKNSPHPRNYYRCTTANCPVRKRVERSTEDPGLVVTSYEGTHTHPKVNQPKRTASGTFAPMEAAESLSESLNQLQNRQQQAAASNNSSPLAPFPQVPNLFSGFPGWPNPLVNRQMPSTGALPSSLQDNVGLMMAYQIVKLQWELQAKTQQFMNYNAQAGGFPGGLPKANPFMDPFGFLQAQNMTLPDMAGMMSSFNGESSDSDAELERTLRFPKVPEALNSGRGSLLARRAAQRTGSPLNPNLQTNGALKMQQFLAQAMAGMQQAALEQQEALGEGHADQG</sequence>
<dbReference type="PANTHER" id="PTHR31221:SF334">
    <property type="entry name" value="WRKY TRANSCRIPTION FACTOR 57-RELATED"/>
    <property type="match status" value="1"/>
</dbReference>
<dbReference type="AlphaFoldDB" id="A0A8T0H8D5"/>
<keyword evidence="4" id="KW-0804">Transcription</keyword>
<evidence type="ECO:0000256" key="2">
    <source>
        <dbReference type="ARBA" id="ARBA00023015"/>
    </source>
</evidence>
<gene>
    <name evidence="8" type="ORF">KC19_7G139800</name>
</gene>
<feature type="compositionally biased region" description="Polar residues" evidence="6">
    <location>
        <begin position="110"/>
        <end position="153"/>
    </location>
</feature>
<dbReference type="Proteomes" id="UP000822688">
    <property type="component" value="Chromosome 7"/>
</dbReference>
<accession>A0A8T0H8D5</accession>
<name>A0A8T0H8D5_CERPU</name>
<feature type="region of interest" description="Disordered" evidence="6">
    <location>
        <begin position="315"/>
        <end position="342"/>
    </location>
</feature>
<keyword evidence="2" id="KW-0805">Transcription regulation</keyword>
<dbReference type="PROSITE" id="PS50811">
    <property type="entry name" value="WRKY"/>
    <property type="match status" value="1"/>
</dbReference>
<reference evidence="8" key="1">
    <citation type="submission" date="2020-06" db="EMBL/GenBank/DDBJ databases">
        <title>WGS assembly of Ceratodon purpureus strain R40.</title>
        <authorList>
            <person name="Carey S.B."/>
            <person name="Jenkins J."/>
            <person name="Shu S."/>
            <person name="Lovell J.T."/>
            <person name="Sreedasyam A."/>
            <person name="Maumus F."/>
            <person name="Tiley G.P."/>
            <person name="Fernandez-Pozo N."/>
            <person name="Barry K."/>
            <person name="Chen C."/>
            <person name="Wang M."/>
            <person name="Lipzen A."/>
            <person name="Daum C."/>
            <person name="Saski C.A."/>
            <person name="Payton A.C."/>
            <person name="Mcbreen J.C."/>
            <person name="Conrad R.E."/>
            <person name="Kollar L.M."/>
            <person name="Olsson S."/>
            <person name="Huttunen S."/>
            <person name="Landis J.B."/>
            <person name="Wickett N.J."/>
            <person name="Johnson M.G."/>
            <person name="Rensing S.A."/>
            <person name="Grimwood J."/>
            <person name="Schmutz J."/>
            <person name="Mcdaniel S.F."/>
        </authorList>
    </citation>
    <scope>NUCLEOTIDE SEQUENCE</scope>
    <source>
        <strain evidence="8">R40</strain>
    </source>
</reference>
<evidence type="ECO:0000256" key="3">
    <source>
        <dbReference type="ARBA" id="ARBA00023125"/>
    </source>
</evidence>
<feature type="compositionally biased region" description="Acidic residues" evidence="6">
    <location>
        <begin position="183"/>
        <end position="201"/>
    </location>
</feature>
<keyword evidence="5" id="KW-0539">Nucleus</keyword>
<organism evidence="8 9">
    <name type="scientific">Ceratodon purpureus</name>
    <name type="common">Fire moss</name>
    <name type="synonym">Dicranum purpureum</name>
    <dbReference type="NCBI Taxonomy" id="3225"/>
    <lineage>
        <taxon>Eukaryota</taxon>
        <taxon>Viridiplantae</taxon>
        <taxon>Streptophyta</taxon>
        <taxon>Embryophyta</taxon>
        <taxon>Bryophyta</taxon>
        <taxon>Bryophytina</taxon>
        <taxon>Bryopsida</taxon>
        <taxon>Dicranidae</taxon>
        <taxon>Pseudoditrichales</taxon>
        <taxon>Ditrichaceae</taxon>
        <taxon>Ceratodon</taxon>
    </lineage>
</organism>
<dbReference type="InterPro" id="IPR036576">
    <property type="entry name" value="WRKY_dom_sf"/>
</dbReference>